<protein>
    <submittedName>
        <fullName evidence="7">Very low-density lipoprotein receptor-like</fullName>
    </submittedName>
</protein>
<dbReference type="RefSeq" id="XP_038856446.1">
    <property type="nucleotide sequence ID" value="XM_039000518.1"/>
</dbReference>
<keyword evidence="1" id="KW-0732">Signal</keyword>
<dbReference type="CDD" id="cd00112">
    <property type="entry name" value="LDLa"/>
    <property type="match status" value="1"/>
</dbReference>
<organism evidence="6 7">
    <name type="scientific">Salvelinus namaycush</name>
    <name type="common">Lake trout</name>
    <name type="synonym">Salmo namaycush</name>
    <dbReference type="NCBI Taxonomy" id="8040"/>
    <lineage>
        <taxon>Eukaryota</taxon>
        <taxon>Metazoa</taxon>
        <taxon>Chordata</taxon>
        <taxon>Craniata</taxon>
        <taxon>Vertebrata</taxon>
        <taxon>Euteleostomi</taxon>
        <taxon>Actinopterygii</taxon>
        <taxon>Neopterygii</taxon>
        <taxon>Teleostei</taxon>
        <taxon>Protacanthopterygii</taxon>
        <taxon>Salmoniformes</taxon>
        <taxon>Salmonidae</taxon>
        <taxon>Salmoninae</taxon>
        <taxon>Salvelinus</taxon>
    </lineage>
</organism>
<dbReference type="Gene3D" id="4.10.400.10">
    <property type="entry name" value="Low-density Lipoprotein Receptor"/>
    <property type="match status" value="1"/>
</dbReference>
<proteinExistence type="predicted"/>
<dbReference type="PROSITE" id="PS01209">
    <property type="entry name" value="LDLRA_1"/>
    <property type="match status" value="1"/>
</dbReference>
<dbReference type="FunFam" id="4.10.400.10:FF:000034">
    <property type="entry name" value="Low-density lipoprotein receptor-related protein 2"/>
    <property type="match status" value="1"/>
</dbReference>
<evidence type="ECO:0000256" key="1">
    <source>
        <dbReference type="ARBA" id="ARBA00022729"/>
    </source>
</evidence>
<name>A0A8U1BGD6_SALNM</name>
<dbReference type="Pfam" id="PF00057">
    <property type="entry name" value="Ldl_recept_a"/>
    <property type="match status" value="1"/>
</dbReference>
<dbReference type="InterPro" id="IPR023415">
    <property type="entry name" value="LDLR_class-A_CS"/>
</dbReference>
<dbReference type="InterPro" id="IPR036055">
    <property type="entry name" value="LDL_receptor-like_sf"/>
</dbReference>
<evidence type="ECO:0000256" key="3">
    <source>
        <dbReference type="ARBA" id="ARBA00023157"/>
    </source>
</evidence>
<accession>A0A8U1BGD6</accession>
<dbReference type="KEGG" id="snh:120053393"/>
<dbReference type="SMART" id="SM00192">
    <property type="entry name" value="LDLa"/>
    <property type="match status" value="1"/>
</dbReference>
<feature type="disulfide bond" evidence="5">
    <location>
        <begin position="118"/>
        <end position="136"/>
    </location>
</feature>
<keyword evidence="4" id="KW-0325">Glycoprotein</keyword>
<reference evidence="7" key="1">
    <citation type="submission" date="2025-08" db="UniProtKB">
        <authorList>
            <consortium name="RefSeq"/>
        </authorList>
    </citation>
    <scope>IDENTIFICATION</scope>
    <source>
        <tissue evidence="7">White muscle</tissue>
    </source>
</reference>
<dbReference type="AlphaFoldDB" id="A0A8U1BGD6"/>
<keyword evidence="6" id="KW-1185">Reference proteome</keyword>
<dbReference type="GeneID" id="120053393"/>
<dbReference type="Proteomes" id="UP000808372">
    <property type="component" value="Chromosome 9"/>
</dbReference>
<evidence type="ECO:0000256" key="4">
    <source>
        <dbReference type="ARBA" id="ARBA00023180"/>
    </source>
</evidence>
<keyword evidence="3 5" id="KW-1015">Disulfide bond</keyword>
<sequence>MEVAFPRVLFVTAPRTVMTALTNSRIPVVCSNVRRMTLPVAVGDVYPSSAVMALTTVDKNCHKSYPVIRTVQPSPSSVSRQGAALPGNCPAGQDVGPDACPSGQTRAPHTCFSSEFSCGDGQCMPHSWRCDHSPDCADASDEDDCVVLSMLLVGVALWWRDAFKPSRTLAFQDFSLKESQDPLIHCP</sequence>
<keyword evidence="2" id="KW-0677">Repeat</keyword>
<evidence type="ECO:0000256" key="2">
    <source>
        <dbReference type="ARBA" id="ARBA00022737"/>
    </source>
</evidence>
<dbReference type="PROSITE" id="PS50068">
    <property type="entry name" value="LDLRA_2"/>
    <property type="match status" value="1"/>
</dbReference>
<dbReference type="SUPFAM" id="SSF57424">
    <property type="entry name" value="LDL receptor-like module"/>
    <property type="match status" value="1"/>
</dbReference>
<evidence type="ECO:0000313" key="7">
    <source>
        <dbReference type="RefSeq" id="XP_038856446.1"/>
    </source>
</evidence>
<feature type="disulfide bond" evidence="5">
    <location>
        <begin position="111"/>
        <end position="123"/>
    </location>
</feature>
<evidence type="ECO:0000313" key="6">
    <source>
        <dbReference type="Proteomes" id="UP000808372"/>
    </source>
</evidence>
<evidence type="ECO:0000256" key="5">
    <source>
        <dbReference type="PROSITE-ProRule" id="PRU00124"/>
    </source>
</evidence>
<feature type="disulfide bond" evidence="5">
    <location>
        <begin position="130"/>
        <end position="145"/>
    </location>
</feature>
<gene>
    <name evidence="7" type="primary">LOC120053393</name>
</gene>
<dbReference type="InterPro" id="IPR002172">
    <property type="entry name" value="LDrepeatLR_classA_rpt"/>
</dbReference>